<feature type="transmembrane region" description="Helical" evidence="1">
    <location>
        <begin position="93"/>
        <end position="111"/>
    </location>
</feature>
<dbReference type="CDD" id="cd01948">
    <property type="entry name" value="EAL"/>
    <property type="match status" value="1"/>
</dbReference>
<keyword evidence="1" id="KW-0472">Membrane</keyword>
<dbReference type="PROSITE" id="PS50887">
    <property type="entry name" value="GGDEF"/>
    <property type="match status" value="1"/>
</dbReference>
<dbReference type="Gene3D" id="3.30.70.270">
    <property type="match status" value="1"/>
</dbReference>
<proteinExistence type="predicted"/>
<evidence type="ECO:0000313" key="6">
    <source>
        <dbReference type="Proteomes" id="UP001151234"/>
    </source>
</evidence>
<gene>
    <name evidence="5" type="ORF">OQ273_00315</name>
</gene>
<dbReference type="PANTHER" id="PTHR44757:SF2">
    <property type="entry name" value="BIOFILM ARCHITECTURE MAINTENANCE PROTEIN MBAA"/>
    <property type="match status" value="1"/>
</dbReference>
<dbReference type="CDD" id="cd01949">
    <property type="entry name" value="GGDEF"/>
    <property type="match status" value="1"/>
</dbReference>
<reference evidence="5" key="1">
    <citation type="submission" date="2022-11" db="EMBL/GenBank/DDBJ databases">
        <title>Draft genome sequence of Hoeflea poritis E7-10 and Hoeflea prorocentri PM5-8, separated from scleractinian coral Porites lutea and marine dinoflagellate.</title>
        <authorList>
            <person name="Zhang G."/>
            <person name="Wei Q."/>
            <person name="Cai L."/>
        </authorList>
    </citation>
    <scope>NUCLEOTIDE SEQUENCE</scope>
    <source>
        <strain evidence="5">PM5-8</strain>
    </source>
</reference>
<keyword evidence="1" id="KW-1133">Transmembrane helix</keyword>
<dbReference type="SUPFAM" id="SSF55073">
    <property type="entry name" value="Nucleotide cyclase"/>
    <property type="match status" value="1"/>
</dbReference>
<dbReference type="NCBIfam" id="TIGR00229">
    <property type="entry name" value="sensory_box"/>
    <property type="match status" value="1"/>
</dbReference>
<dbReference type="RefSeq" id="WP_267988481.1">
    <property type="nucleotide sequence ID" value="NZ_JAPJZI010000001.1"/>
</dbReference>
<name>A0A9X3ZFW8_9HYPH</name>
<evidence type="ECO:0000259" key="4">
    <source>
        <dbReference type="PROSITE" id="PS50887"/>
    </source>
</evidence>
<dbReference type="SUPFAM" id="SSF55785">
    <property type="entry name" value="PYP-like sensor domain (PAS domain)"/>
    <property type="match status" value="1"/>
</dbReference>
<accession>A0A9X3ZFW8</accession>
<dbReference type="AlphaFoldDB" id="A0A9X3ZFW8"/>
<dbReference type="InterPro" id="IPR035965">
    <property type="entry name" value="PAS-like_dom_sf"/>
</dbReference>
<evidence type="ECO:0000313" key="5">
    <source>
        <dbReference type="EMBL" id="MDA5397001.1"/>
    </source>
</evidence>
<feature type="domain" description="EAL" evidence="3">
    <location>
        <begin position="479"/>
        <end position="730"/>
    </location>
</feature>
<dbReference type="InterPro" id="IPR035919">
    <property type="entry name" value="EAL_sf"/>
</dbReference>
<dbReference type="Pfam" id="PF00563">
    <property type="entry name" value="EAL"/>
    <property type="match status" value="1"/>
</dbReference>
<sequence length="740" mass="81436">MTLFAGMIAHVTVSLLVFFKLKDPVYLLFGCAIFANWLARAYSMTLFDKADVCAQDRVAIAWWERVSVTGAAMIAFLLGAMSGYAFLASQDTFAEIATLSITLSLLVSVVGRNFGTKITVHVVTVAACGPIMVSLLLTNNIYMMLLALLIIPLASTTISMANGVREFLYENVLSRREIAIIADRFNAALNNMPHGLFMLDENSRIVVANKKAAELLAAGTRDALSGHSLAAVLRYGVRKAVITPDRAKIIQLQLQSLIDGEESRALVYFSDELYLEFSAKRRKHSGVVLIFEDVTARIKAEEKIVHMARYDSLTGLSNRGYFSETVEKAVKKMGEDEKFALAVIDLDDFKHVNDTSGHMMGDRLLCAISARLSSIAGDNMTLSRFGGDEFVVFIRNVRDEAHIDEIMSNMFTALRGTYLINGNRLFVSLSAGIVIGTKAEFRLDDLQIKADLALYETKHQEKNSWVLFADEMDEKYTRRQKLKAALRDAVREKSFSVAYQPMFTIDTVEVACCEALSRWYHPEFGAVSPAIYIPLAEEMGIVGELTRHMLTVACADCASWSNGSAVSVNLSANDLRNKEIVSMVTDALKASGLEAGRLQVEVTESAFVQDAAKAKAILKELHAKGVTIAIDDFGTGYSSLSYLHLLPLDKVKIDRSFVSDIANDERMLKLLKGVVHLSRELGLEIVVEGVETEEQLELIRSTKSADLIQGFIFGMPMPSSGISELTSLGSDDDARHVAAQ</sequence>
<dbReference type="Gene3D" id="3.20.20.450">
    <property type="entry name" value="EAL domain"/>
    <property type="match status" value="1"/>
</dbReference>
<feature type="domain" description="PAS" evidence="2">
    <location>
        <begin position="181"/>
        <end position="261"/>
    </location>
</feature>
<dbReference type="Pfam" id="PF12860">
    <property type="entry name" value="PAS_7"/>
    <property type="match status" value="1"/>
</dbReference>
<feature type="transmembrane region" description="Helical" evidence="1">
    <location>
        <begin position="68"/>
        <end position="87"/>
    </location>
</feature>
<evidence type="ECO:0000259" key="3">
    <source>
        <dbReference type="PROSITE" id="PS50883"/>
    </source>
</evidence>
<dbReference type="SUPFAM" id="SSF141868">
    <property type="entry name" value="EAL domain-like"/>
    <property type="match status" value="1"/>
</dbReference>
<dbReference type="InterPro" id="IPR001633">
    <property type="entry name" value="EAL_dom"/>
</dbReference>
<dbReference type="NCBIfam" id="TIGR00254">
    <property type="entry name" value="GGDEF"/>
    <property type="match status" value="1"/>
</dbReference>
<protein>
    <submittedName>
        <fullName evidence="5">EAL domain-containing protein</fullName>
    </submittedName>
</protein>
<feature type="domain" description="GGDEF" evidence="4">
    <location>
        <begin position="337"/>
        <end position="470"/>
    </location>
</feature>
<dbReference type="CDD" id="cd00130">
    <property type="entry name" value="PAS"/>
    <property type="match status" value="1"/>
</dbReference>
<keyword evidence="1" id="KW-0812">Transmembrane</keyword>
<dbReference type="Pfam" id="PF00990">
    <property type="entry name" value="GGDEF"/>
    <property type="match status" value="1"/>
</dbReference>
<keyword evidence="6" id="KW-1185">Reference proteome</keyword>
<dbReference type="Proteomes" id="UP001151234">
    <property type="component" value="Unassembled WGS sequence"/>
</dbReference>
<comment type="caution">
    <text evidence="5">The sequence shown here is derived from an EMBL/GenBank/DDBJ whole genome shotgun (WGS) entry which is preliminary data.</text>
</comment>
<evidence type="ECO:0000256" key="1">
    <source>
        <dbReference type="SAM" id="Phobius"/>
    </source>
</evidence>
<dbReference type="SMART" id="SM00267">
    <property type="entry name" value="GGDEF"/>
    <property type="match status" value="1"/>
</dbReference>
<dbReference type="InterPro" id="IPR000160">
    <property type="entry name" value="GGDEF_dom"/>
</dbReference>
<dbReference type="InterPro" id="IPR029787">
    <property type="entry name" value="Nucleotide_cyclase"/>
</dbReference>
<feature type="transmembrane region" description="Helical" evidence="1">
    <location>
        <begin position="25"/>
        <end position="47"/>
    </location>
</feature>
<dbReference type="PANTHER" id="PTHR44757">
    <property type="entry name" value="DIGUANYLATE CYCLASE DGCP"/>
    <property type="match status" value="1"/>
</dbReference>
<evidence type="ECO:0000259" key="2">
    <source>
        <dbReference type="PROSITE" id="PS50112"/>
    </source>
</evidence>
<dbReference type="InterPro" id="IPR052155">
    <property type="entry name" value="Biofilm_reg_signaling"/>
</dbReference>
<organism evidence="5 6">
    <name type="scientific">Hoeflea prorocentri</name>
    <dbReference type="NCBI Taxonomy" id="1922333"/>
    <lineage>
        <taxon>Bacteria</taxon>
        <taxon>Pseudomonadati</taxon>
        <taxon>Pseudomonadota</taxon>
        <taxon>Alphaproteobacteria</taxon>
        <taxon>Hyphomicrobiales</taxon>
        <taxon>Rhizobiaceae</taxon>
        <taxon>Hoeflea</taxon>
    </lineage>
</organism>
<dbReference type="SMART" id="SM00091">
    <property type="entry name" value="PAS"/>
    <property type="match status" value="1"/>
</dbReference>
<dbReference type="EMBL" id="JAPJZI010000001">
    <property type="protein sequence ID" value="MDA5397001.1"/>
    <property type="molecule type" value="Genomic_DNA"/>
</dbReference>
<dbReference type="SMART" id="SM00052">
    <property type="entry name" value="EAL"/>
    <property type="match status" value="1"/>
</dbReference>
<dbReference type="InterPro" id="IPR043128">
    <property type="entry name" value="Rev_trsase/Diguanyl_cyclase"/>
</dbReference>
<feature type="transmembrane region" description="Helical" evidence="1">
    <location>
        <begin position="143"/>
        <end position="164"/>
    </location>
</feature>
<dbReference type="PROSITE" id="PS50883">
    <property type="entry name" value="EAL"/>
    <property type="match status" value="1"/>
</dbReference>
<dbReference type="InterPro" id="IPR000014">
    <property type="entry name" value="PAS"/>
</dbReference>
<dbReference type="Gene3D" id="3.30.450.20">
    <property type="entry name" value="PAS domain"/>
    <property type="match status" value="1"/>
</dbReference>
<dbReference type="PROSITE" id="PS50112">
    <property type="entry name" value="PAS"/>
    <property type="match status" value="1"/>
</dbReference>